<dbReference type="Proteomes" id="UP000735302">
    <property type="component" value="Unassembled WGS sequence"/>
</dbReference>
<organism evidence="2 3">
    <name type="scientific">Plakobranchus ocellatus</name>
    <dbReference type="NCBI Taxonomy" id="259542"/>
    <lineage>
        <taxon>Eukaryota</taxon>
        <taxon>Metazoa</taxon>
        <taxon>Spiralia</taxon>
        <taxon>Lophotrochozoa</taxon>
        <taxon>Mollusca</taxon>
        <taxon>Gastropoda</taxon>
        <taxon>Heterobranchia</taxon>
        <taxon>Euthyneura</taxon>
        <taxon>Panpulmonata</taxon>
        <taxon>Sacoglossa</taxon>
        <taxon>Placobranchoidea</taxon>
        <taxon>Plakobranchidae</taxon>
        <taxon>Plakobranchus</taxon>
    </lineage>
</organism>
<name>A0AAV3ZY27_9GAST</name>
<dbReference type="EMBL" id="BLXT01003024">
    <property type="protein sequence ID" value="GFN99797.1"/>
    <property type="molecule type" value="Genomic_DNA"/>
</dbReference>
<feature type="region of interest" description="Disordered" evidence="1">
    <location>
        <begin position="199"/>
        <end position="219"/>
    </location>
</feature>
<keyword evidence="3" id="KW-1185">Reference proteome</keyword>
<sequence length="219" mass="24256">MLLSLCIFIRYLIPRETDHSSAYFSLFPTPITQRNTSCLLQLPLPAARMSLQLIVLLLAALTVSMVQSQNVPLVFRANRPRNALTSNMFLKLDCTFDKSKSFLTTVTSLKIVRSKIVPDMKPYHLVAEVKPAGLEYGLPESLIQATGEIGAGPKSQVTVTYKNKVAGYCFSYVCKAEGVDANGAEQFVYRKIRLSSPESERCMQKPTPKPAGSSWLFGN</sequence>
<gene>
    <name evidence="2" type="ORF">PoB_002630300</name>
</gene>
<accession>A0AAV3ZY27</accession>
<proteinExistence type="predicted"/>
<evidence type="ECO:0000313" key="2">
    <source>
        <dbReference type="EMBL" id="GFN99797.1"/>
    </source>
</evidence>
<reference evidence="2 3" key="1">
    <citation type="journal article" date="2021" name="Elife">
        <title>Chloroplast acquisition without the gene transfer in kleptoplastic sea slugs, Plakobranchus ocellatus.</title>
        <authorList>
            <person name="Maeda T."/>
            <person name="Takahashi S."/>
            <person name="Yoshida T."/>
            <person name="Shimamura S."/>
            <person name="Takaki Y."/>
            <person name="Nagai Y."/>
            <person name="Toyoda A."/>
            <person name="Suzuki Y."/>
            <person name="Arimoto A."/>
            <person name="Ishii H."/>
            <person name="Satoh N."/>
            <person name="Nishiyama T."/>
            <person name="Hasebe M."/>
            <person name="Maruyama T."/>
            <person name="Minagawa J."/>
            <person name="Obokata J."/>
            <person name="Shigenobu S."/>
        </authorList>
    </citation>
    <scope>NUCLEOTIDE SEQUENCE [LARGE SCALE GENOMIC DNA]</scope>
</reference>
<evidence type="ECO:0000256" key="1">
    <source>
        <dbReference type="SAM" id="MobiDB-lite"/>
    </source>
</evidence>
<comment type="caution">
    <text evidence="2">The sequence shown here is derived from an EMBL/GenBank/DDBJ whole genome shotgun (WGS) entry which is preliminary data.</text>
</comment>
<dbReference type="AlphaFoldDB" id="A0AAV3ZY27"/>
<evidence type="ECO:0000313" key="3">
    <source>
        <dbReference type="Proteomes" id="UP000735302"/>
    </source>
</evidence>
<protein>
    <submittedName>
        <fullName evidence="2">Uncharacterized protein</fullName>
    </submittedName>
</protein>